<evidence type="ECO:0000313" key="2">
    <source>
        <dbReference type="Proteomes" id="UP000252530"/>
    </source>
</evidence>
<sequence length="169" mass="18417">MKGKVPAIVLILALVLGVAHHWSLPIHQLHDRDQCSQLDVLFKAGPDQVEHVFDGAGDKLITVLADHEQGNMKFPILIRFRGLVFMVKAPYNHDEGISSDAFIGQAADVGVSDGTSTSVTTVYLCNRQPSVVADSDHVLRKDLGMDSTQLINATEQAVRMMLDTAAANW</sequence>
<dbReference type="Proteomes" id="UP000252530">
    <property type="component" value="Unassembled WGS sequence"/>
</dbReference>
<organism evidence="1 2">
    <name type="scientific">Bifidobacterium aemilianum</name>
    <dbReference type="NCBI Taxonomy" id="2493120"/>
    <lineage>
        <taxon>Bacteria</taxon>
        <taxon>Bacillati</taxon>
        <taxon>Actinomycetota</taxon>
        <taxon>Actinomycetes</taxon>
        <taxon>Bifidobacteriales</taxon>
        <taxon>Bifidobacteriaceae</taxon>
        <taxon>Bifidobacterium</taxon>
    </lineage>
</organism>
<keyword evidence="2" id="KW-1185">Reference proteome</keyword>
<gene>
    <name evidence="1" type="ORF">CRD60_01110</name>
</gene>
<name>A0A366K9R8_9BIFI</name>
<evidence type="ECO:0000313" key="1">
    <source>
        <dbReference type="EMBL" id="RBP98495.1"/>
    </source>
</evidence>
<reference evidence="1 2" key="1">
    <citation type="submission" date="2017-10" db="EMBL/GenBank/DDBJ databases">
        <title>Bifidobacterium xylocopum sp. nov. and Bifidobacterium aemilianum sp. nov., from the carpenter bee (Xylocopa violacea) digestive tract.</title>
        <authorList>
            <person name="Alberoni D."/>
            <person name="Baffoni L."/>
            <person name="Di Gioia D."/>
            <person name="Gaggia F."/>
            <person name="Biavati B."/>
        </authorList>
    </citation>
    <scope>NUCLEOTIDE SEQUENCE [LARGE SCALE GENOMIC DNA]</scope>
    <source>
        <strain evidence="1 2">XV10</strain>
    </source>
</reference>
<comment type="caution">
    <text evidence="1">The sequence shown here is derived from an EMBL/GenBank/DDBJ whole genome shotgun (WGS) entry which is preliminary data.</text>
</comment>
<proteinExistence type="predicted"/>
<dbReference type="AlphaFoldDB" id="A0A366K9R8"/>
<dbReference type="EMBL" id="PDCG01000001">
    <property type="protein sequence ID" value="RBP98495.1"/>
    <property type="molecule type" value="Genomic_DNA"/>
</dbReference>
<accession>A0A366K9R8</accession>
<protein>
    <submittedName>
        <fullName evidence="1">Uncharacterized protein</fullName>
    </submittedName>
</protein>